<evidence type="ECO:0000313" key="8">
    <source>
        <dbReference type="Proteomes" id="UP000245216"/>
    </source>
</evidence>
<dbReference type="KEGG" id="afa:UZ73_15640"/>
<keyword evidence="3" id="KW-1005">Bacterial flagellum biogenesis</keyword>
<sequence length="111" mass="12791">MSDTSNPIVDQYQIIASITRHMLELAQTARWEDVFEQSEHYQLAVEKLKNMEDLSVTEKQARRQLLTQILEDDAQIRHLATPELGRLGALLGNMKRQQTVLQAYYSPSVHP</sequence>
<reference evidence="6 8" key="2">
    <citation type="submission" date="2018-05" db="EMBL/GenBank/DDBJ databases">
        <authorList>
            <person name="Lanie J.A."/>
            <person name="Ng W.-L."/>
            <person name="Kazmierczak K.M."/>
            <person name="Andrzejewski T.M."/>
            <person name="Davidsen T.M."/>
            <person name="Wayne K.J."/>
            <person name="Tettelin H."/>
            <person name="Glass J.I."/>
            <person name="Rusch D."/>
            <person name="Podicherti R."/>
            <person name="Tsui H.-C.T."/>
            <person name="Winkler M.E."/>
        </authorList>
    </citation>
    <scope>NUCLEOTIDE SEQUENCE [LARGE SCALE GENOMIC DNA]</scope>
    <source>
        <strain evidence="6 8">YBY</strain>
    </source>
</reference>
<reference evidence="7 9" key="3">
    <citation type="submission" date="2022-05" db="EMBL/GenBank/DDBJ databases">
        <title>Complete sequence of strain NY11312.</title>
        <authorList>
            <person name="Zhou D."/>
        </authorList>
    </citation>
    <scope>NUCLEOTIDE SEQUENCE [LARGE SCALE GENOMIC DNA]</scope>
    <source>
        <strain evidence="7 9">NY11312</strain>
    </source>
</reference>
<dbReference type="Pfam" id="PF05400">
    <property type="entry name" value="FliT"/>
    <property type="match status" value="1"/>
</dbReference>
<organism evidence="6 8">
    <name type="scientific">Alcaligenes faecalis</name>
    <dbReference type="NCBI Taxonomy" id="511"/>
    <lineage>
        <taxon>Bacteria</taxon>
        <taxon>Pseudomonadati</taxon>
        <taxon>Pseudomonadota</taxon>
        <taxon>Betaproteobacteria</taxon>
        <taxon>Burkholderiales</taxon>
        <taxon>Alcaligenaceae</taxon>
        <taxon>Alcaligenes</taxon>
    </lineage>
</organism>
<dbReference type="STRING" id="511.UZ73_15640"/>
<dbReference type="AlphaFoldDB" id="A0A2U2BG78"/>
<evidence type="ECO:0000256" key="5">
    <source>
        <dbReference type="ARBA" id="ARBA00093797"/>
    </source>
</evidence>
<reference evidence="6 8" key="1">
    <citation type="submission" date="2018-05" db="EMBL/GenBank/DDBJ databases">
        <title>Genome Sequence of an Efficient Indole-Degrading Bacterium, Alcaligenes sp.YBY.</title>
        <authorList>
            <person name="Yang B."/>
        </authorList>
    </citation>
    <scope>NUCLEOTIDE SEQUENCE [LARGE SCALE GENOMIC DNA]</scope>
    <source>
        <strain evidence="6 8">YBY</strain>
    </source>
</reference>
<evidence type="ECO:0000256" key="4">
    <source>
        <dbReference type="ARBA" id="ARBA00023186"/>
    </source>
</evidence>
<keyword evidence="6" id="KW-0969">Cilium</keyword>
<evidence type="ECO:0000256" key="2">
    <source>
        <dbReference type="ARBA" id="ARBA00022490"/>
    </source>
</evidence>
<keyword evidence="6" id="KW-0282">Flagellum</keyword>
<keyword evidence="6" id="KW-0966">Cell projection</keyword>
<accession>A0A2U2BG78</accession>
<dbReference type="Proteomes" id="UP001211866">
    <property type="component" value="Chromosome"/>
</dbReference>
<evidence type="ECO:0000313" key="6">
    <source>
        <dbReference type="EMBL" id="PWE13001.1"/>
    </source>
</evidence>
<dbReference type="EMBL" id="QEXO01000004">
    <property type="protein sequence ID" value="PWE13001.1"/>
    <property type="molecule type" value="Genomic_DNA"/>
</dbReference>
<evidence type="ECO:0000256" key="1">
    <source>
        <dbReference type="ARBA" id="ARBA00004514"/>
    </source>
</evidence>
<keyword evidence="9" id="KW-1185">Reference proteome</keyword>
<gene>
    <name evidence="6" type="ORF">DF183_14275</name>
    <name evidence="7" type="ORF">M2J83_06965</name>
</gene>
<evidence type="ECO:0000256" key="3">
    <source>
        <dbReference type="ARBA" id="ARBA00022795"/>
    </source>
</evidence>
<dbReference type="EMBL" id="CP096916">
    <property type="protein sequence ID" value="WBM39541.1"/>
    <property type="molecule type" value="Genomic_DNA"/>
</dbReference>
<evidence type="ECO:0000313" key="9">
    <source>
        <dbReference type="Proteomes" id="UP001211866"/>
    </source>
</evidence>
<dbReference type="GeneID" id="29370951"/>
<dbReference type="OrthoDB" id="8687480at2"/>
<keyword evidence="2" id="KW-0963">Cytoplasm</keyword>
<dbReference type="Proteomes" id="UP000245216">
    <property type="component" value="Unassembled WGS sequence"/>
</dbReference>
<name>A0A2U2BG78_ALCFA</name>
<dbReference type="Gene3D" id="1.20.58.380">
    <property type="entry name" value="Flagellar protein flit"/>
    <property type="match status" value="1"/>
</dbReference>
<keyword evidence="4" id="KW-0143">Chaperone</keyword>
<dbReference type="InterPro" id="IPR008622">
    <property type="entry name" value="FliT"/>
</dbReference>
<protein>
    <recommendedName>
        <fullName evidence="5">Flagellar protein FliT</fullName>
    </recommendedName>
</protein>
<proteinExistence type="predicted"/>
<dbReference type="RefSeq" id="WP_021446816.1">
    <property type="nucleotide sequence ID" value="NZ_CAXOKM010000013.1"/>
</dbReference>
<comment type="subcellular location">
    <subcellularLocation>
        <location evidence="1">Cytoplasm</location>
        <location evidence="1">Cytosol</location>
    </subcellularLocation>
</comment>
<dbReference type="GO" id="GO:0044781">
    <property type="term" value="P:bacterial-type flagellum organization"/>
    <property type="evidence" value="ECO:0007669"/>
    <property type="project" value="UniProtKB-KW"/>
</dbReference>
<evidence type="ECO:0000313" key="7">
    <source>
        <dbReference type="EMBL" id="WBM39541.1"/>
    </source>
</evidence>